<organism evidence="4 5">
    <name type="scientific">Cercospora kikuchii</name>
    <dbReference type="NCBI Taxonomy" id="84275"/>
    <lineage>
        <taxon>Eukaryota</taxon>
        <taxon>Fungi</taxon>
        <taxon>Dikarya</taxon>
        <taxon>Ascomycota</taxon>
        <taxon>Pezizomycotina</taxon>
        <taxon>Dothideomycetes</taxon>
        <taxon>Dothideomycetidae</taxon>
        <taxon>Mycosphaerellales</taxon>
        <taxon>Mycosphaerellaceae</taxon>
        <taxon>Cercospora</taxon>
    </lineage>
</organism>
<dbReference type="SUPFAM" id="SSF55729">
    <property type="entry name" value="Acyl-CoA N-acyltransferases (Nat)"/>
    <property type="match status" value="1"/>
</dbReference>
<dbReference type="RefSeq" id="XP_044657756.1">
    <property type="nucleotide sequence ID" value="XM_044801821.1"/>
</dbReference>
<dbReference type="AlphaFoldDB" id="A0A9P3CFB1"/>
<evidence type="ECO:0000313" key="5">
    <source>
        <dbReference type="Proteomes" id="UP000825890"/>
    </source>
</evidence>
<dbReference type="Pfam" id="PF00583">
    <property type="entry name" value="Acetyltransf_1"/>
    <property type="match status" value="1"/>
</dbReference>
<name>A0A9P3CFB1_9PEZI</name>
<keyword evidence="1" id="KW-0808">Transferase</keyword>
<dbReference type="InterPro" id="IPR016181">
    <property type="entry name" value="Acyl_CoA_acyltransferase"/>
</dbReference>
<sequence>MSVAISAARIVLYTGNHTGKPTQGGMAISPKSAHQFDIRLTDWNDENAVALRERLRQEIFSEYQGEPGTALSAEDIPVFVVVTHNKTLPIACGGLRPLSVAAAEVKRMYVEPEFRGRAFGVADVVLHQLETQARERGWNILRLATGVRMIQAQRFYERRGFYEIPAYGAFVGTMGSVCYEKILVADSSCGS</sequence>
<evidence type="ECO:0000256" key="1">
    <source>
        <dbReference type="ARBA" id="ARBA00022679"/>
    </source>
</evidence>
<evidence type="ECO:0000313" key="4">
    <source>
        <dbReference type="EMBL" id="GIZ43269.1"/>
    </source>
</evidence>
<feature type="domain" description="N-acetyltransferase" evidence="3">
    <location>
        <begin position="38"/>
        <end position="184"/>
    </location>
</feature>
<reference evidence="4 5" key="1">
    <citation type="submission" date="2021-01" db="EMBL/GenBank/DDBJ databases">
        <title>Cercospora kikuchii MAFF 305040 whole genome shotgun sequence.</title>
        <authorList>
            <person name="Kashiwa T."/>
            <person name="Suzuki T."/>
        </authorList>
    </citation>
    <scope>NUCLEOTIDE SEQUENCE [LARGE SCALE GENOMIC DNA]</scope>
    <source>
        <strain evidence="4 5">MAFF 305040</strain>
    </source>
</reference>
<evidence type="ECO:0000259" key="3">
    <source>
        <dbReference type="PROSITE" id="PS51186"/>
    </source>
</evidence>
<protein>
    <recommendedName>
        <fullName evidence="3">N-acetyltransferase domain-containing protein</fullName>
    </recommendedName>
</protein>
<evidence type="ECO:0000256" key="2">
    <source>
        <dbReference type="ARBA" id="ARBA00023315"/>
    </source>
</evidence>
<gene>
    <name evidence="4" type="ORF">CKM354_000650100</name>
</gene>
<keyword evidence="5" id="KW-1185">Reference proteome</keyword>
<accession>A0A9P3CFB1</accession>
<dbReference type="PROSITE" id="PS51186">
    <property type="entry name" value="GNAT"/>
    <property type="match status" value="1"/>
</dbReference>
<dbReference type="Gene3D" id="3.40.630.30">
    <property type="match status" value="1"/>
</dbReference>
<comment type="caution">
    <text evidence="4">The sequence shown here is derived from an EMBL/GenBank/DDBJ whole genome shotgun (WGS) entry which is preliminary data.</text>
</comment>
<dbReference type="PANTHER" id="PTHR43877">
    <property type="entry name" value="AMINOALKYLPHOSPHONATE N-ACETYLTRANSFERASE-RELATED-RELATED"/>
    <property type="match status" value="1"/>
</dbReference>
<dbReference type="InterPro" id="IPR050832">
    <property type="entry name" value="Bact_Acetyltransf"/>
</dbReference>
<dbReference type="PANTHER" id="PTHR43877:SF2">
    <property type="entry name" value="AMINOALKYLPHOSPHONATE N-ACETYLTRANSFERASE-RELATED"/>
    <property type="match status" value="1"/>
</dbReference>
<dbReference type="Proteomes" id="UP000825890">
    <property type="component" value="Unassembled WGS sequence"/>
</dbReference>
<dbReference type="InterPro" id="IPR000182">
    <property type="entry name" value="GNAT_dom"/>
</dbReference>
<proteinExistence type="predicted"/>
<dbReference type="CDD" id="cd04301">
    <property type="entry name" value="NAT_SF"/>
    <property type="match status" value="1"/>
</dbReference>
<dbReference type="OrthoDB" id="41532at2759"/>
<dbReference type="EMBL" id="BOLY01000004">
    <property type="protein sequence ID" value="GIZ43269.1"/>
    <property type="molecule type" value="Genomic_DNA"/>
</dbReference>
<dbReference type="GeneID" id="68292076"/>
<keyword evidence="2" id="KW-0012">Acyltransferase</keyword>
<dbReference type="GO" id="GO:0016747">
    <property type="term" value="F:acyltransferase activity, transferring groups other than amino-acyl groups"/>
    <property type="evidence" value="ECO:0007669"/>
    <property type="project" value="InterPro"/>
</dbReference>